<organism evidence="1 2">
    <name type="scientific">Exocentrus adspersus</name>
    <dbReference type="NCBI Taxonomy" id="1586481"/>
    <lineage>
        <taxon>Eukaryota</taxon>
        <taxon>Metazoa</taxon>
        <taxon>Ecdysozoa</taxon>
        <taxon>Arthropoda</taxon>
        <taxon>Hexapoda</taxon>
        <taxon>Insecta</taxon>
        <taxon>Pterygota</taxon>
        <taxon>Neoptera</taxon>
        <taxon>Endopterygota</taxon>
        <taxon>Coleoptera</taxon>
        <taxon>Polyphaga</taxon>
        <taxon>Cucujiformia</taxon>
        <taxon>Chrysomeloidea</taxon>
        <taxon>Cerambycidae</taxon>
        <taxon>Lamiinae</taxon>
        <taxon>Acanthocinini</taxon>
        <taxon>Exocentrus</taxon>
    </lineage>
</organism>
<proteinExistence type="predicted"/>
<dbReference type="EMBL" id="JANEYG010000130">
    <property type="protein sequence ID" value="KAJ8912428.1"/>
    <property type="molecule type" value="Genomic_DNA"/>
</dbReference>
<comment type="caution">
    <text evidence="1">The sequence shown here is derived from an EMBL/GenBank/DDBJ whole genome shotgun (WGS) entry which is preliminary data.</text>
</comment>
<accession>A0AAV8VE76</accession>
<gene>
    <name evidence="1" type="ORF">NQ315_006094</name>
</gene>
<protein>
    <submittedName>
        <fullName evidence="1">Uncharacterized protein</fullName>
    </submittedName>
</protein>
<keyword evidence="2" id="KW-1185">Reference proteome</keyword>
<dbReference type="Proteomes" id="UP001159042">
    <property type="component" value="Unassembled WGS sequence"/>
</dbReference>
<dbReference type="AlphaFoldDB" id="A0AAV8VE76"/>
<evidence type="ECO:0000313" key="1">
    <source>
        <dbReference type="EMBL" id="KAJ8912428.1"/>
    </source>
</evidence>
<evidence type="ECO:0000313" key="2">
    <source>
        <dbReference type="Proteomes" id="UP001159042"/>
    </source>
</evidence>
<name>A0AAV8VE76_9CUCU</name>
<reference evidence="1 2" key="1">
    <citation type="journal article" date="2023" name="Insect Mol. Biol.">
        <title>Genome sequencing provides insights into the evolution of gene families encoding plant cell wall-degrading enzymes in longhorned beetles.</title>
        <authorList>
            <person name="Shin N.R."/>
            <person name="Okamura Y."/>
            <person name="Kirsch R."/>
            <person name="Pauchet Y."/>
        </authorList>
    </citation>
    <scope>NUCLEOTIDE SEQUENCE [LARGE SCALE GENOMIC DNA]</scope>
    <source>
        <strain evidence="1">EAD_L_NR</strain>
    </source>
</reference>
<sequence>MPESWRAHKIAGVDWLRGFRQRNSDLSLRRPELCSLARATAFHRVRYNGQDISVCPKAFQNLHGITKSRLERLQQHLPLGNATPPIDRRGLHQDRANKLPVEITAQIREHILSFPKYK</sequence>